<reference evidence="9" key="1">
    <citation type="submission" date="2019-02" db="EMBL/GenBank/DDBJ databases">
        <authorList>
            <person name="Pothier F.J."/>
        </authorList>
    </citation>
    <scope>NUCLEOTIDE SEQUENCE</scope>
    <source>
        <strain evidence="9">CI-1B</strain>
    </source>
</reference>
<evidence type="ECO:0000313" key="10">
    <source>
        <dbReference type="Proteomes" id="UP000328092"/>
    </source>
</evidence>
<dbReference type="CDD" id="cd06170">
    <property type="entry name" value="LuxR_C_like"/>
    <property type="match status" value="1"/>
</dbReference>
<dbReference type="SMART" id="SM00421">
    <property type="entry name" value="HTH_LUXR"/>
    <property type="match status" value="1"/>
</dbReference>
<evidence type="ECO:0000256" key="1">
    <source>
        <dbReference type="ARBA" id="ARBA00022553"/>
    </source>
</evidence>
<dbReference type="Gene3D" id="1.10.10.10">
    <property type="entry name" value="Winged helix-like DNA-binding domain superfamily/Winged helix DNA-binding domain"/>
    <property type="match status" value="1"/>
</dbReference>
<dbReference type="GO" id="GO:0000160">
    <property type="term" value="P:phosphorelay signal transduction system"/>
    <property type="evidence" value="ECO:0007669"/>
    <property type="project" value="UniProtKB-KW"/>
</dbReference>
<keyword evidence="10" id="KW-1185">Reference proteome</keyword>
<keyword evidence="4" id="KW-0238">DNA-binding</keyword>
<dbReference type="GO" id="GO:0006355">
    <property type="term" value="P:regulation of DNA-templated transcription"/>
    <property type="evidence" value="ECO:0007669"/>
    <property type="project" value="InterPro"/>
</dbReference>
<name>A0A508TF63_9BRAD</name>
<dbReference type="InterPro" id="IPR001789">
    <property type="entry name" value="Sig_transdc_resp-reg_receiver"/>
</dbReference>
<dbReference type="Gene3D" id="3.40.50.2300">
    <property type="match status" value="1"/>
</dbReference>
<keyword evidence="2" id="KW-0902">Two-component regulatory system</keyword>
<keyword evidence="5" id="KW-0804">Transcription</keyword>
<dbReference type="Pfam" id="PF00072">
    <property type="entry name" value="Response_reg"/>
    <property type="match status" value="1"/>
</dbReference>
<dbReference type="EMBL" id="CAADFC020000016">
    <property type="protein sequence ID" value="VIO73090.1"/>
    <property type="molecule type" value="Genomic_DNA"/>
</dbReference>
<dbReference type="GO" id="GO:0003677">
    <property type="term" value="F:DNA binding"/>
    <property type="evidence" value="ECO:0007669"/>
    <property type="project" value="UniProtKB-KW"/>
</dbReference>
<feature type="domain" description="HTH luxR-type" evidence="7">
    <location>
        <begin position="157"/>
        <end position="222"/>
    </location>
</feature>
<feature type="domain" description="Response regulatory" evidence="8">
    <location>
        <begin position="27"/>
        <end position="141"/>
    </location>
</feature>
<dbReference type="Pfam" id="PF00196">
    <property type="entry name" value="GerE"/>
    <property type="match status" value="1"/>
</dbReference>
<dbReference type="PANTHER" id="PTHR44688:SF16">
    <property type="entry name" value="DNA-BINDING TRANSCRIPTIONAL ACTIVATOR DEVR_DOSR"/>
    <property type="match status" value="1"/>
</dbReference>
<dbReference type="InterPro" id="IPR011006">
    <property type="entry name" value="CheY-like_superfamily"/>
</dbReference>
<evidence type="ECO:0000256" key="5">
    <source>
        <dbReference type="ARBA" id="ARBA00023163"/>
    </source>
</evidence>
<dbReference type="PROSITE" id="PS00622">
    <property type="entry name" value="HTH_LUXR_1"/>
    <property type="match status" value="1"/>
</dbReference>
<evidence type="ECO:0000256" key="6">
    <source>
        <dbReference type="PROSITE-ProRule" id="PRU00169"/>
    </source>
</evidence>
<evidence type="ECO:0000259" key="8">
    <source>
        <dbReference type="PROSITE" id="PS50110"/>
    </source>
</evidence>
<dbReference type="Proteomes" id="UP000328092">
    <property type="component" value="Unassembled WGS sequence"/>
</dbReference>
<proteinExistence type="predicted"/>
<dbReference type="FunFam" id="3.40.50.2300:FF:000018">
    <property type="entry name" value="DNA-binding transcriptional regulator NtrC"/>
    <property type="match status" value="1"/>
</dbReference>
<dbReference type="AlphaFoldDB" id="A0A508TF63"/>
<sequence>MRNLAAVQEGEIFAASRAAAMPGADSTVLVIDDDPDVRTSVGRLLRSLSINVQLFASIPDFLKSDLPDGPTCLVLDIRMPGQSGLDLQRELAASNRDIPIIFVTGHGDIPMSVQAMKRGAIEFLTKPYRDQDLLDAIQLGLSRDRERRETDKDLVSLRERFASLSPREREIVIQVARGRLSKQIAHDIGIAEATVKVHRSRAMQKMQAGSLPELGRMADKLKLVPDTTQRA</sequence>
<dbReference type="PANTHER" id="PTHR44688">
    <property type="entry name" value="DNA-BINDING TRANSCRIPTIONAL ACTIVATOR DEVR_DOSR"/>
    <property type="match status" value="1"/>
</dbReference>
<dbReference type="InterPro" id="IPR000792">
    <property type="entry name" value="Tscrpt_reg_LuxR_C"/>
</dbReference>
<dbReference type="SMART" id="SM00448">
    <property type="entry name" value="REC"/>
    <property type="match status" value="1"/>
</dbReference>
<dbReference type="SUPFAM" id="SSF52172">
    <property type="entry name" value="CheY-like"/>
    <property type="match status" value="1"/>
</dbReference>
<keyword evidence="1 6" id="KW-0597">Phosphoprotein</keyword>
<accession>A0A508TF63</accession>
<protein>
    <submittedName>
        <fullName evidence="9">Response regulator protein TmoT</fullName>
    </submittedName>
</protein>
<organism evidence="9 10">
    <name type="scientific">Bradyrhizobium ivorense</name>
    <dbReference type="NCBI Taxonomy" id="2511166"/>
    <lineage>
        <taxon>Bacteria</taxon>
        <taxon>Pseudomonadati</taxon>
        <taxon>Pseudomonadota</taxon>
        <taxon>Alphaproteobacteria</taxon>
        <taxon>Hyphomicrobiales</taxon>
        <taxon>Nitrobacteraceae</taxon>
        <taxon>Bradyrhizobium</taxon>
    </lineage>
</organism>
<dbReference type="CDD" id="cd17537">
    <property type="entry name" value="REC_FixJ"/>
    <property type="match status" value="1"/>
</dbReference>
<keyword evidence="3" id="KW-0805">Transcription regulation</keyword>
<evidence type="ECO:0000259" key="7">
    <source>
        <dbReference type="PROSITE" id="PS50043"/>
    </source>
</evidence>
<dbReference type="PROSITE" id="PS50110">
    <property type="entry name" value="RESPONSE_REGULATORY"/>
    <property type="match status" value="1"/>
</dbReference>
<feature type="modified residue" description="4-aspartylphosphate" evidence="6">
    <location>
        <position position="76"/>
    </location>
</feature>
<dbReference type="PROSITE" id="PS50043">
    <property type="entry name" value="HTH_LUXR_2"/>
    <property type="match status" value="1"/>
</dbReference>
<dbReference type="PRINTS" id="PR00038">
    <property type="entry name" value="HTHLUXR"/>
</dbReference>
<evidence type="ECO:0000256" key="3">
    <source>
        <dbReference type="ARBA" id="ARBA00023015"/>
    </source>
</evidence>
<evidence type="ECO:0000313" key="9">
    <source>
        <dbReference type="EMBL" id="VIO73090.1"/>
    </source>
</evidence>
<gene>
    <name evidence="9" type="primary">tmoT_5</name>
    <name evidence="9" type="ORF">CI1B_46930</name>
</gene>
<dbReference type="InterPro" id="IPR036388">
    <property type="entry name" value="WH-like_DNA-bd_sf"/>
</dbReference>
<evidence type="ECO:0000256" key="2">
    <source>
        <dbReference type="ARBA" id="ARBA00023012"/>
    </source>
</evidence>
<comment type="caution">
    <text evidence="9">The sequence shown here is derived from an EMBL/GenBank/DDBJ whole genome shotgun (WGS) entry which is preliminary data.</text>
</comment>
<evidence type="ECO:0000256" key="4">
    <source>
        <dbReference type="ARBA" id="ARBA00023125"/>
    </source>
</evidence>